<gene>
    <name evidence="5" type="ORF">SAMN04489867_1550</name>
</gene>
<dbReference type="Proteomes" id="UP000199077">
    <property type="component" value="Chromosome I"/>
</dbReference>
<keyword evidence="3" id="KW-0804">Transcription</keyword>
<evidence type="ECO:0000256" key="3">
    <source>
        <dbReference type="ARBA" id="ARBA00023163"/>
    </source>
</evidence>
<keyword evidence="1" id="KW-0805">Transcription regulation</keyword>
<dbReference type="GO" id="GO:0003700">
    <property type="term" value="F:DNA-binding transcription factor activity"/>
    <property type="evidence" value="ECO:0007669"/>
    <property type="project" value="InterPro"/>
</dbReference>
<evidence type="ECO:0000313" key="5">
    <source>
        <dbReference type="EMBL" id="SDP14804.1"/>
    </source>
</evidence>
<dbReference type="PRINTS" id="PR00598">
    <property type="entry name" value="HTHMARR"/>
</dbReference>
<reference evidence="6" key="1">
    <citation type="submission" date="2016-10" db="EMBL/GenBank/DDBJ databases">
        <authorList>
            <person name="Varghese N."/>
            <person name="Submissions S."/>
        </authorList>
    </citation>
    <scope>NUCLEOTIDE SEQUENCE [LARGE SCALE GENOMIC DNA]</scope>
    <source>
        <strain evidence="6">DSM 22329</strain>
    </source>
</reference>
<dbReference type="InterPro" id="IPR036388">
    <property type="entry name" value="WH-like_DNA-bd_sf"/>
</dbReference>
<dbReference type="GO" id="GO:0003677">
    <property type="term" value="F:DNA binding"/>
    <property type="evidence" value="ECO:0007669"/>
    <property type="project" value="UniProtKB-KW"/>
</dbReference>
<evidence type="ECO:0000256" key="1">
    <source>
        <dbReference type="ARBA" id="ARBA00023015"/>
    </source>
</evidence>
<evidence type="ECO:0000256" key="2">
    <source>
        <dbReference type="ARBA" id="ARBA00023125"/>
    </source>
</evidence>
<proteinExistence type="predicted"/>
<keyword evidence="2 5" id="KW-0238">DNA-binding</keyword>
<dbReference type="STRING" id="443156.SAMN04489867_1550"/>
<name>A0A1H0QBV4_9MICO</name>
<dbReference type="OrthoDB" id="3727168at2"/>
<dbReference type="SUPFAM" id="SSF46785">
    <property type="entry name" value="Winged helix' DNA-binding domain"/>
    <property type="match status" value="1"/>
</dbReference>
<protein>
    <submittedName>
        <fullName evidence="5">DNA-binding transcriptional regulator, MarR family</fullName>
    </submittedName>
</protein>
<evidence type="ECO:0000313" key="6">
    <source>
        <dbReference type="Proteomes" id="UP000199077"/>
    </source>
</evidence>
<dbReference type="PANTHER" id="PTHR42756:SF1">
    <property type="entry name" value="TRANSCRIPTIONAL REPRESSOR OF EMRAB OPERON"/>
    <property type="match status" value="1"/>
</dbReference>
<evidence type="ECO:0000259" key="4">
    <source>
        <dbReference type="PROSITE" id="PS50995"/>
    </source>
</evidence>
<dbReference type="InterPro" id="IPR000835">
    <property type="entry name" value="HTH_MarR-typ"/>
</dbReference>
<dbReference type="EMBL" id="LT629711">
    <property type="protein sequence ID" value="SDP14804.1"/>
    <property type="molecule type" value="Genomic_DNA"/>
</dbReference>
<dbReference type="SMART" id="SM00347">
    <property type="entry name" value="HTH_MARR"/>
    <property type="match status" value="1"/>
</dbReference>
<dbReference type="Pfam" id="PF01047">
    <property type="entry name" value="MarR"/>
    <property type="match status" value="1"/>
</dbReference>
<dbReference type="InterPro" id="IPR036390">
    <property type="entry name" value="WH_DNA-bd_sf"/>
</dbReference>
<dbReference type="Gene3D" id="1.10.10.10">
    <property type="entry name" value="Winged helix-like DNA-binding domain superfamily/Winged helix DNA-binding domain"/>
    <property type="match status" value="1"/>
</dbReference>
<dbReference type="PANTHER" id="PTHR42756">
    <property type="entry name" value="TRANSCRIPTIONAL REGULATOR, MARR"/>
    <property type="match status" value="1"/>
</dbReference>
<sequence>MPPRGKRAQSAKEQYQEAVATYVAAGGDESVQRVITAVNSMSRKLEQWYTRQLVDLDLSHGEWSVVAQLATADGTPMTPSRLADASNVAASSMTHRLDKMTERGLVRRSPDPDNRTRVLVELTDQGWELFGAAVREANVVESDVLAGLTRKERGQLAALLEVVISSLDDLETT</sequence>
<organism evidence="5 6">
    <name type="scientific">Pedococcus dokdonensis</name>
    <dbReference type="NCBI Taxonomy" id="443156"/>
    <lineage>
        <taxon>Bacteria</taxon>
        <taxon>Bacillati</taxon>
        <taxon>Actinomycetota</taxon>
        <taxon>Actinomycetes</taxon>
        <taxon>Micrococcales</taxon>
        <taxon>Intrasporangiaceae</taxon>
        <taxon>Pedococcus</taxon>
    </lineage>
</organism>
<dbReference type="AlphaFoldDB" id="A0A1H0QBV4"/>
<keyword evidence="6" id="KW-1185">Reference proteome</keyword>
<accession>A0A1H0QBV4</accession>
<dbReference type="PROSITE" id="PS50995">
    <property type="entry name" value="HTH_MARR_2"/>
    <property type="match status" value="1"/>
</dbReference>
<feature type="domain" description="HTH marR-type" evidence="4">
    <location>
        <begin position="31"/>
        <end position="165"/>
    </location>
</feature>
<dbReference type="RefSeq" id="WP_091783708.1">
    <property type="nucleotide sequence ID" value="NZ_LT629711.1"/>
</dbReference>